<evidence type="ECO:0000313" key="1">
    <source>
        <dbReference type="EMBL" id="KAI3729434.1"/>
    </source>
</evidence>
<organism evidence="1 2">
    <name type="scientific">Arctium lappa</name>
    <name type="common">Greater burdock</name>
    <name type="synonym">Lappa major</name>
    <dbReference type="NCBI Taxonomy" id="4217"/>
    <lineage>
        <taxon>Eukaryota</taxon>
        <taxon>Viridiplantae</taxon>
        <taxon>Streptophyta</taxon>
        <taxon>Embryophyta</taxon>
        <taxon>Tracheophyta</taxon>
        <taxon>Spermatophyta</taxon>
        <taxon>Magnoliopsida</taxon>
        <taxon>eudicotyledons</taxon>
        <taxon>Gunneridae</taxon>
        <taxon>Pentapetalae</taxon>
        <taxon>asterids</taxon>
        <taxon>campanulids</taxon>
        <taxon>Asterales</taxon>
        <taxon>Asteraceae</taxon>
        <taxon>Carduoideae</taxon>
        <taxon>Cardueae</taxon>
        <taxon>Arctiinae</taxon>
        <taxon>Arctium</taxon>
    </lineage>
</organism>
<reference evidence="2" key="1">
    <citation type="journal article" date="2022" name="Mol. Ecol. Resour.">
        <title>The genomes of chicory, endive, great burdock and yacon provide insights into Asteraceae palaeo-polyploidization history and plant inulin production.</title>
        <authorList>
            <person name="Fan W."/>
            <person name="Wang S."/>
            <person name="Wang H."/>
            <person name="Wang A."/>
            <person name="Jiang F."/>
            <person name="Liu H."/>
            <person name="Zhao H."/>
            <person name="Xu D."/>
            <person name="Zhang Y."/>
        </authorList>
    </citation>
    <scope>NUCLEOTIDE SEQUENCE [LARGE SCALE GENOMIC DNA]</scope>
    <source>
        <strain evidence="2">cv. Niubang</strain>
    </source>
</reference>
<reference evidence="1 2" key="2">
    <citation type="journal article" date="2022" name="Mol. Ecol. Resour.">
        <title>The genomes of chicory, endive, great burdock and yacon provide insights into Asteraceae paleo-polyploidization history and plant inulin production.</title>
        <authorList>
            <person name="Fan W."/>
            <person name="Wang S."/>
            <person name="Wang H."/>
            <person name="Wang A."/>
            <person name="Jiang F."/>
            <person name="Liu H."/>
            <person name="Zhao H."/>
            <person name="Xu D."/>
            <person name="Zhang Y."/>
        </authorList>
    </citation>
    <scope>NUCLEOTIDE SEQUENCE [LARGE SCALE GENOMIC DNA]</scope>
    <source>
        <strain evidence="2">cv. Niubang</strain>
    </source>
</reference>
<gene>
    <name evidence="1" type="ORF">L6452_18092</name>
</gene>
<sequence>MTSREALAIGTDTKPPVLFEGEYEQWKDRFLNFVDRHELGDFIRKSIEEGVMKPVMMTRLVGTMQTQVELKFHELEDDNLRRAKGDRLAKSYILQGIPNEIYVKIDNYKASGKEMWDQLEKMMLCSKVGNQLKISNCLNNYEEFRGRVGETLEETYDRFVTLLNELSKNKVHKSQIELNVKFLSILQPEWKRLSRQMKQIKDLNEIPLHEVYETLRQNEEEVDEILVEKRQKGKTVEDTVALVVRKKKNKTIVYDSKEDEAYAKSDMDENEQLNQAMILLSNAFQKKFYTKPSSNSQRYSSGPNNYIHKERVEGSRFEGKRFEGKRTEERKPKKRRYQSKGNRTEERKLEERKFKAKGSSQTEPPTCYNCGKTSHYARDYRRPKVRNSDYYKNKMLLAKQQEAGKELMAEDEYWLDHSDEEEEDEEKDEAVNMCLMRMQESDVEADSDDEEEELCDLSYLDFMNKTHAMNLKQQELESNLERENGVITDKNQLIQKLSNEIAEKKVLVEVLHRDNDTNAKEKTIILKENSELKSKLTKSEIDIYELTKLHSSCTKENFSLLGKLKSLEEKLYKMGQTEQTIHLNKPKEEIERWGIGYKNPHCLQKGMSEVPALYDHHSMKLARRIPEFKTFWTKLSEEDEANETEKRLKSSKVHLPFYYAKMNNSYNENPIYQKKKTFSSYFFQSYSEKEMEAKPIQANKGFDFLNADGGLDDCSNQFDFNAKLPNHSSFVKKSLGKTSMPVNSAKSTKVDNSVSMKAKNAKGKITSKHSQKANTTGNPKKKHSFVAQKSNSTISHVSDLSKQRPEVKSLWQPKQKLDKTVKSFSSVNCSETSPSKDVLIADVDILNSKLVVSRKQYTIKQLFQLSLSTRKSSIYDKHVSTSCQDSEDWFGNYHVHSSHSNYSNAFQKKRGPNLKWVPKSCANTVGPKFQWIRHMWYLDSGCSKHMTGQKDMLSNFKEKYCGSVRFGNDQFSPIMGYGDVQHDNVTIKKVSYVEGLRHNLFSIGQFCDKSLEVNFKAKTCSVRTEEGEELLVGTRKSDLYTINLSKIKTDKQVCLLTKALMQQSWLWHRRLSHLNFKYINNLVSGKLIKGLPVLKYEREHLCAACEKGKMKRAPHKPKPEPSTSAPLELLHMDLCGPMRTQSLGGNKYILFLRTNNGTEFKNQKVEKYLESVGISHQYSVARTPQQNGVIERRNRTLVEAARTMLSQSDLPLFLWAEAISTACYTQNRSMVHRRFKKTPYALINNRTPTIKYFHIFGCKCFVLNDRESLKKFSAKADEGIFIGYSSTSTALRVYLKKSKTVIESINVTFDEEMASEQYSSEPIITGVLASGQINPEPTSQQNKSDEASKMENLTTTHPTSSVIPIESNAPIQEEVPIQMPTPTVEEVPCDVETEVAETVGCSVQIHPQQEQVVPAEPSEPTTSTAIIIPPEQAEEGISRFIDDTTDIHSYNPLPHEHKWTKEHPISQIIGDPSKLVQTRSVSMNICMHDSFLSKFEPTRVSEALADPEWVISMQEELNQFDALQDWRLVPKPQGKTIIGTKWVFKIKKDEEATNDILKEEVYVSQLEGFVNQEKPNHVYILDKALYGLKQTPRAWYDVLSKFLVKSGFSKGTVDTTLFIKK</sequence>
<protein>
    <submittedName>
        <fullName evidence="1">Uncharacterized protein</fullName>
    </submittedName>
</protein>
<comment type="caution">
    <text evidence="1">The sequence shown here is derived from an EMBL/GenBank/DDBJ whole genome shotgun (WGS) entry which is preliminary data.</text>
</comment>
<keyword evidence="2" id="KW-1185">Reference proteome</keyword>
<dbReference type="EMBL" id="CM042051">
    <property type="protein sequence ID" value="KAI3729434.1"/>
    <property type="molecule type" value="Genomic_DNA"/>
</dbReference>
<accession>A0ACB9C564</accession>
<name>A0ACB9C564_ARCLA</name>
<dbReference type="Proteomes" id="UP001055879">
    <property type="component" value="Linkage Group LG05"/>
</dbReference>
<proteinExistence type="predicted"/>
<evidence type="ECO:0000313" key="2">
    <source>
        <dbReference type="Proteomes" id="UP001055879"/>
    </source>
</evidence>